<feature type="transmembrane region" description="Helical" evidence="2">
    <location>
        <begin position="102"/>
        <end position="118"/>
    </location>
</feature>
<keyword evidence="5" id="KW-1185">Reference proteome</keyword>
<feature type="transmembrane region" description="Helical" evidence="2">
    <location>
        <begin position="52"/>
        <end position="71"/>
    </location>
</feature>
<dbReference type="Proteomes" id="UP000316008">
    <property type="component" value="Unassembled WGS sequence"/>
</dbReference>
<dbReference type="Pfam" id="PF07228">
    <property type="entry name" value="SpoIIE"/>
    <property type="match status" value="1"/>
</dbReference>
<dbReference type="InterPro" id="IPR036457">
    <property type="entry name" value="PPM-type-like_dom_sf"/>
</dbReference>
<evidence type="ECO:0000313" key="5">
    <source>
        <dbReference type="Proteomes" id="UP000316008"/>
    </source>
</evidence>
<comment type="caution">
    <text evidence="4">The sequence shown here is derived from an EMBL/GenBank/DDBJ whole genome shotgun (WGS) entry which is preliminary data.</text>
</comment>
<evidence type="ECO:0000256" key="2">
    <source>
        <dbReference type="SAM" id="Phobius"/>
    </source>
</evidence>
<evidence type="ECO:0000256" key="1">
    <source>
        <dbReference type="ARBA" id="ARBA00022801"/>
    </source>
</evidence>
<dbReference type="InterPro" id="IPR052016">
    <property type="entry name" value="Bact_Sigma-Reg"/>
</dbReference>
<dbReference type="GO" id="GO:0016791">
    <property type="term" value="F:phosphatase activity"/>
    <property type="evidence" value="ECO:0007669"/>
    <property type="project" value="TreeGrafter"/>
</dbReference>
<feature type="domain" description="PPM-type phosphatase" evidence="3">
    <location>
        <begin position="225"/>
        <end position="449"/>
    </location>
</feature>
<feature type="transmembrane region" description="Helical" evidence="2">
    <location>
        <begin position="78"/>
        <end position="96"/>
    </location>
</feature>
<feature type="transmembrane region" description="Helical" evidence="2">
    <location>
        <begin position="156"/>
        <end position="180"/>
    </location>
</feature>
<keyword evidence="2" id="KW-0812">Transmembrane</keyword>
<feature type="transmembrane region" description="Helical" evidence="2">
    <location>
        <begin position="27"/>
        <end position="46"/>
    </location>
</feature>
<dbReference type="Gene3D" id="3.60.40.10">
    <property type="entry name" value="PPM-type phosphatase domain"/>
    <property type="match status" value="1"/>
</dbReference>
<dbReference type="AlphaFoldDB" id="A0A556N343"/>
<dbReference type="SMART" id="SM00331">
    <property type="entry name" value="PP2C_SIG"/>
    <property type="match status" value="1"/>
</dbReference>
<keyword evidence="2" id="KW-1133">Transmembrane helix</keyword>
<feature type="transmembrane region" description="Helical" evidence="2">
    <location>
        <begin position="125"/>
        <end position="144"/>
    </location>
</feature>
<reference evidence="4 5" key="1">
    <citation type="submission" date="2019-07" db="EMBL/GenBank/DDBJ databases">
        <authorList>
            <person name="Huq M.A."/>
        </authorList>
    </citation>
    <scope>NUCLEOTIDE SEQUENCE [LARGE SCALE GENOMIC DNA]</scope>
    <source>
        <strain evidence="4 5">MAH-3</strain>
    </source>
</reference>
<dbReference type="PANTHER" id="PTHR43156:SF9">
    <property type="entry name" value="HAMP DOMAIN-CONTAINING PROTEIN"/>
    <property type="match status" value="1"/>
</dbReference>
<dbReference type="PANTHER" id="PTHR43156">
    <property type="entry name" value="STAGE II SPORULATION PROTEIN E-RELATED"/>
    <property type="match status" value="1"/>
</dbReference>
<dbReference type="RefSeq" id="WP_144332157.1">
    <property type="nucleotide sequence ID" value="NZ_VLPL01000002.1"/>
</dbReference>
<dbReference type="EMBL" id="VLPL01000002">
    <property type="protein sequence ID" value="TSJ46620.1"/>
    <property type="molecule type" value="Genomic_DNA"/>
</dbReference>
<organism evidence="4 5">
    <name type="scientific">Fluviicola chungangensis</name>
    <dbReference type="NCBI Taxonomy" id="2597671"/>
    <lineage>
        <taxon>Bacteria</taxon>
        <taxon>Pseudomonadati</taxon>
        <taxon>Bacteroidota</taxon>
        <taxon>Flavobacteriia</taxon>
        <taxon>Flavobacteriales</taxon>
        <taxon>Crocinitomicaceae</taxon>
        <taxon>Fluviicola</taxon>
    </lineage>
</organism>
<proteinExistence type="predicted"/>
<evidence type="ECO:0000313" key="4">
    <source>
        <dbReference type="EMBL" id="TSJ46620.1"/>
    </source>
</evidence>
<keyword evidence="1" id="KW-0378">Hydrolase</keyword>
<dbReference type="SUPFAM" id="SSF81606">
    <property type="entry name" value="PP2C-like"/>
    <property type="match status" value="1"/>
</dbReference>
<sequence>MIAPILDNGITTENPDSLNRKIRIGNLIALLTAVVMFCYTPVYFYYHEPAGIFNNSFFFVASLITFFLIRWKKYEQAFFFHICCGFIYFIEGTLTYGLQTNLHFYLFIMCMISAVMFDKRKTIQGFIAFAVVSFFGLTTWLHFHKPFITVLEQSETVQAIIGNVNLFLLFIIASLIILFFKEEMLKSQKRITEQKNLIEEKNKDILDSMHYAQRIQSALLPSKNNMQLLFPSSFLYFQPKDIVSGDFYWIFQNEDYRFVAVGDCTGHGVPGALMSVLGINLLHEIVENKRVFSPAEILNELRSGIIAAFDKEGKSSEYKDGMDISILRIDRKATKYVFAAANNSVYHISGHVLEERAANRQPVGYSHDLKPFTQQEFSCQSGDLLVLFTDGFADQFGGPKNKKFRYKPFKELLLENTEKNMETILSARFEAWKGSLEQIDDVCVLGIRL</sequence>
<evidence type="ECO:0000259" key="3">
    <source>
        <dbReference type="SMART" id="SM00331"/>
    </source>
</evidence>
<accession>A0A556N343</accession>
<gene>
    <name evidence="4" type="ORF">FO442_05530</name>
</gene>
<protein>
    <submittedName>
        <fullName evidence="4">SpoIIE family protein phosphatase</fullName>
    </submittedName>
</protein>
<dbReference type="OrthoDB" id="1109395at2"/>
<dbReference type="InterPro" id="IPR001932">
    <property type="entry name" value="PPM-type_phosphatase-like_dom"/>
</dbReference>
<keyword evidence="2" id="KW-0472">Membrane</keyword>
<name>A0A556N343_9FLAO</name>